<protein>
    <recommendedName>
        <fullName evidence="2">Peroxin-19</fullName>
    </recommendedName>
</protein>
<proteinExistence type="inferred from homology"/>
<dbReference type="PANTHER" id="PTHR12774">
    <property type="entry name" value="PEROXISOMAL BIOGENESIS FACTOR 19"/>
    <property type="match status" value="1"/>
</dbReference>
<dbReference type="InterPro" id="IPR038322">
    <property type="entry name" value="Pex19_C_sf"/>
</dbReference>
<name>A0ABN7AQ92_9HEMI</name>
<evidence type="ECO:0000256" key="1">
    <source>
        <dbReference type="ARBA" id="ARBA00006326"/>
    </source>
</evidence>
<dbReference type="Pfam" id="PF04614">
    <property type="entry name" value="Pex19"/>
    <property type="match status" value="1"/>
</dbReference>
<evidence type="ECO:0000313" key="4">
    <source>
        <dbReference type="EMBL" id="BES94360.1"/>
    </source>
</evidence>
<sequence length="288" mass="32125">MADESQGTEDKKLSTDEDLEELLDDAIEDFDKLEQKHNPGTTKKEPSEASSSSQTSEPWDAEFLQEAQKQLQDNMKALFEGGDGADGLPLDPEAFGSQLQKLAEEANKVFTEHPMDPDFSATLAQSLRTLASDAENIQSQLDPETLSSMLGDLNLEGEDGGNDFMPFMQSMMQSFLSKDMLYPSLKDICNQYPAWLESHKDSLSPSEFENYSKQYKLMEDVCKDFESETPDDSDEVKKSRFGRVLTLMEEMQKLGQPPKDLVPDSALLSENGLPLQMPSMDGSQCSIM</sequence>
<dbReference type="Gene3D" id="1.20.120.900">
    <property type="entry name" value="Pex19, mPTS binding domain"/>
    <property type="match status" value="1"/>
</dbReference>
<accession>A0ABN7AQ92</accession>
<evidence type="ECO:0000256" key="3">
    <source>
        <dbReference type="SAM" id="MobiDB-lite"/>
    </source>
</evidence>
<dbReference type="InterPro" id="IPR006708">
    <property type="entry name" value="Pex19"/>
</dbReference>
<organism evidence="4 5">
    <name type="scientific">Nesidiocoris tenuis</name>
    <dbReference type="NCBI Taxonomy" id="355587"/>
    <lineage>
        <taxon>Eukaryota</taxon>
        <taxon>Metazoa</taxon>
        <taxon>Ecdysozoa</taxon>
        <taxon>Arthropoda</taxon>
        <taxon>Hexapoda</taxon>
        <taxon>Insecta</taxon>
        <taxon>Pterygota</taxon>
        <taxon>Neoptera</taxon>
        <taxon>Paraneoptera</taxon>
        <taxon>Hemiptera</taxon>
        <taxon>Heteroptera</taxon>
        <taxon>Panheteroptera</taxon>
        <taxon>Cimicomorpha</taxon>
        <taxon>Miridae</taxon>
        <taxon>Dicyphina</taxon>
        <taxon>Nesidiocoris</taxon>
    </lineage>
</organism>
<feature type="compositionally biased region" description="Basic and acidic residues" evidence="3">
    <location>
        <begin position="29"/>
        <end position="47"/>
    </location>
</feature>
<evidence type="ECO:0000313" key="5">
    <source>
        <dbReference type="Proteomes" id="UP001307889"/>
    </source>
</evidence>
<evidence type="ECO:0000256" key="2">
    <source>
        <dbReference type="ARBA" id="ARBA00029688"/>
    </source>
</evidence>
<reference evidence="4 5" key="1">
    <citation type="submission" date="2023-09" db="EMBL/GenBank/DDBJ databases">
        <title>Nesidiocoris tenuis whole genome shotgun sequence.</title>
        <authorList>
            <person name="Shibata T."/>
            <person name="Shimoda M."/>
            <person name="Kobayashi T."/>
            <person name="Uehara T."/>
        </authorList>
    </citation>
    <scope>NUCLEOTIDE SEQUENCE [LARGE SCALE GENOMIC DNA]</scope>
    <source>
        <strain evidence="4 5">Japan</strain>
    </source>
</reference>
<feature type="region of interest" description="Disordered" evidence="3">
    <location>
        <begin position="252"/>
        <end position="288"/>
    </location>
</feature>
<comment type="similarity">
    <text evidence="1">Belongs to the peroxin-19 family.</text>
</comment>
<dbReference type="PANTHER" id="PTHR12774:SF2">
    <property type="entry name" value="PEROXISOMAL BIOGENESIS FACTOR 19"/>
    <property type="match status" value="1"/>
</dbReference>
<feature type="region of interest" description="Disordered" evidence="3">
    <location>
        <begin position="1"/>
        <end position="75"/>
    </location>
</feature>
<dbReference type="EMBL" id="AP028913">
    <property type="protein sequence ID" value="BES94360.1"/>
    <property type="molecule type" value="Genomic_DNA"/>
</dbReference>
<keyword evidence="5" id="KW-1185">Reference proteome</keyword>
<dbReference type="Proteomes" id="UP001307889">
    <property type="component" value="Chromosome 5"/>
</dbReference>
<feature type="compositionally biased region" description="Low complexity" evidence="3">
    <location>
        <begin position="48"/>
        <end position="58"/>
    </location>
</feature>
<gene>
    <name evidence="4" type="ORF">NTJ_07169</name>
</gene>
<feature type="compositionally biased region" description="Acidic residues" evidence="3">
    <location>
        <begin position="16"/>
        <end position="28"/>
    </location>
</feature>